<organism evidence="1 2">
    <name type="scientific">Dioscorea alata</name>
    <name type="common">Purple yam</name>
    <dbReference type="NCBI Taxonomy" id="55571"/>
    <lineage>
        <taxon>Eukaryota</taxon>
        <taxon>Viridiplantae</taxon>
        <taxon>Streptophyta</taxon>
        <taxon>Embryophyta</taxon>
        <taxon>Tracheophyta</taxon>
        <taxon>Spermatophyta</taxon>
        <taxon>Magnoliopsida</taxon>
        <taxon>Liliopsida</taxon>
        <taxon>Dioscoreales</taxon>
        <taxon>Dioscoreaceae</taxon>
        <taxon>Dioscorea</taxon>
    </lineage>
</organism>
<proteinExistence type="predicted"/>
<protein>
    <submittedName>
        <fullName evidence="1">Transcription factor Myb domain-containing protein</fullName>
    </submittedName>
</protein>
<dbReference type="EMBL" id="CM037011">
    <property type="protein sequence ID" value="KAH7692057.1"/>
    <property type="molecule type" value="Genomic_DNA"/>
</dbReference>
<evidence type="ECO:0000313" key="1">
    <source>
        <dbReference type="EMBL" id="KAH7692057.1"/>
    </source>
</evidence>
<name>A0ACB7WTZ1_DIOAL</name>
<evidence type="ECO:0000313" key="2">
    <source>
        <dbReference type="Proteomes" id="UP000827976"/>
    </source>
</evidence>
<comment type="caution">
    <text evidence="1">The sequence shown here is derived from an EMBL/GenBank/DDBJ whole genome shotgun (WGS) entry which is preliminary data.</text>
</comment>
<keyword evidence="2" id="KW-1185">Reference proteome</keyword>
<reference evidence="2" key="1">
    <citation type="journal article" date="2022" name="Nat. Commun.">
        <title>Chromosome evolution and the genetic basis of agronomically important traits in greater yam.</title>
        <authorList>
            <person name="Bredeson J.V."/>
            <person name="Lyons J.B."/>
            <person name="Oniyinde I.O."/>
            <person name="Okereke N.R."/>
            <person name="Kolade O."/>
            <person name="Nnabue I."/>
            <person name="Nwadili C.O."/>
            <person name="Hribova E."/>
            <person name="Parker M."/>
            <person name="Nwogha J."/>
            <person name="Shu S."/>
            <person name="Carlson J."/>
            <person name="Kariba R."/>
            <person name="Muthemba S."/>
            <person name="Knop K."/>
            <person name="Barton G.J."/>
            <person name="Sherwood A.V."/>
            <person name="Lopez-Montes A."/>
            <person name="Asiedu R."/>
            <person name="Jamnadass R."/>
            <person name="Muchugi A."/>
            <person name="Goodstein D."/>
            <person name="Egesi C.N."/>
            <person name="Featherston J."/>
            <person name="Asfaw A."/>
            <person name="Simpson G.G."/>
            <person name="Dolezel J."/>
            <person name="Hendre P.S."/>
            <person name="Van Deynze A."/>
            <person name="Kumar P.L."/>
            <person name="Obidiegwu J.E."/>
            <person name="Bhattacharjee R."/>
            <person name="Rokhsar D.S."/>
        </authorList>
    </citation>
    <scope>NUCLEOTIDE SEQUENCE [LARGE SCALE GENOMIC DNA]</scope>
    <source>
        <strain evidence="2">cv. TDa95/00328</strain>
    </source>
</reference>
<sequence length="435" mass="47235">MKERSGLLNNQLSLDVQNLSTNDLQVANMAGVKIRKPYTMTKQREKWTDEEHNKFLEALKLYGRAWRRIEEHIGTKTAVQIRSHAQKFFTKLGRESACSDGATGSSIEIPPPRPKRKPIHPYPRKLVNPPKKGVQVTTLVDWCISQAPSASVSEQTNQSLTSVLSTTLCSDATGSSGSNSPNACTSQQSPVSGTKSSNEPLNEEENGSPSAKLNAEVTSAMELDSSLQDAFPSKENSSEQTQGTSVKLFGKMVFVASSAVECSNNTVLTDDLDSHQSITCLSLENQEKPTVQTPWNPWSASMHPMFFLSPYPAANLPPGSATLPCPMWWSSYGGGSPIPVVQHPHTEACTGSDFSSASKVVDSQLARPTDITESMLSPVLNLTLNSPLTSSPKASNGQTDRGFVPYKRCTAEKALHQPVIIPYEIKNGQSLQLCL</sequence>
<dbReference type="Proteomes" id="UP000827976">
    <property type="component" value="Chromosome 1"/>
</dbReference>
<accession>A0ACB7WTZ1</accession>
<gene>
    <name evidence="1" type="ORF">IHE45_01G040700</name>
</gene>